<dbReference type="GeneID" id="95966788"/>
<dbReference type="PANTHER" id="PTHR42930">
    <property type="entry name" value="PHOSPHATE-SPECIFIC TRANSPORT SYSTEM ACCESSORY PROTEIN PHOU"/>
    <property type="match status" value="1"/>
</dbReference>
<dbReference type="EMBL" id="CP133772">
    <property type="protein sequence ID" value="WYX99532.1"/>
    <property type="molecule type" value="Genomic_DNA"/>
</dbReference>
<evidence type="ECO:0000313" key="3">
    <source>
        <dbReference type="Proteomes" id="UP001451606"/>
    </source>
</evidence>
<dbReference type="SUPFAM" id="SSF89447">
    <property type="entry name" value="AbrB/MazE/MraZ-like"/>
    <property type="match status" value="1"/>
</dbReference>
<reference evidence="2 3" key="1">
    <citation type="submission" date="2023-09" db="EMBL/GenBank/DDBJ databases">
        <authorList>
            <person name="Golyshina O.V."/>
            <person name="Lunev E.A."/>
            <person name="Bargiela R."/>
            <person name="Gaines M.C."/>
            <person name="Daum B."/>
            <person name="Bale N.J."/>
            <person name="Koenen M."/>
            <person name="Sinninghe Damst J.S."/>
            <person name="Yakimov M."/>
            <person name="Golyshin P.N."/>
        </authorList>
    </citation>
    <scope>NUCLEOTIDE SEQUENCE [LARGE SCALE GENOMIC DNA]</scope>
    <source>
        <strain evidence="2 3">M1</strain>
    </source>
</reference>
<dbReference type="PANTHER" id="PTHR42930:SF3">
    <property type="entry name" value="PHOSPHATE-SPECIFIC TRANSPORT SYSTEM ACCESSORY PROTEIN PHOU"/>
    <property type="match status" value="1"/>
</dbReference>
<dbReference type="InterPro" id="IPR026022">
    <property type="entry name" value="PhoU_dom"/>
</dbReference>
<dbReference type="InterPro" id="IPR037914">
    <property type="entry name" value="SpoVT-AbrB_sf"/>
</dbReference>
<name>A0AAX4NDQ9_9ARCH</name>
<gene>
    <name evidence="2" type="ORF">OXIME_000064</name>
</gene>
<dbReference type="Proteomes" id="UP001451606">
    <property type="component" value="Chromosome"/>
</dbReference>
<dbReference type="InterPro" id="IPR028366">
    <property type="entry name" value="PhoU"/>
</dbReference>
<protein>
    <submittedName>
        <fullName evidence="2">AbrB/MazE/SpoVT family DNA-binding domain-containing protein</fullName>
    </submittedName>
</protein>
<evidence type="ECO:0000313" key="2">
    <source>
        <dbReference type="EMBL" id="WYX99532.1"/>
    </source>
</evidence>
<feature type="domain" description="SpoVT-AbrB" evidence="1">
    <location>
        <begin position="10"/>
        <end position="53"/>
    </location>
</feature>
<proteinExistence type="predicted"/>
<keyword evidence="2" id="KW-0238">DNA-binding</keyword>
<dbReference type="AlphaFoldDB" id="A0AAX4NDQ9"/>
<dbReference type="SUPFAM" id="SSF109755">
    <property type="entry name" value="PhoU-like"/>
    <property type="match status" value="1"/>
</dbReference>
<dbReference type="GO" id="GO:0030643">
    <property type="term" value="P:intracellular phosphate ion homeostasis"/>
    <property type="evidence" value="ECO:0007669"/>
    <property type="project" value="InterPro"/>
</dbReference>
<evidence type="ECO:0000259" key="1">
    <source>
        <dbReference type="SMART" id="SM00966"/>
    </source>
</evidence>
<dbReference type="InterPro" id="IPR007159">
    <property type="entry name" value="SpoVT-AbrB_dom"/>
</dbReference>
<dbReference type="GO" id="GO:0003677">
    <property type="term" value="F:DNA binding"/>
    <property type="evidence" value="ECO:0007669"/>
    <property type="project" value="UniProtKB-KW"/>
</dbReference>
<dbReference type="Gene3D" id="1.20.58.220">
    <property type="entry name" value="Phosphate transport system protein phou homolog 2, domain 2"/>
    <property type="match status" value="2"/>
</dbReference>
<keyword evidence="3" id="KW-1185">Reference proteome</keyword>
<dbReference type="SMART" id="SM00966">
    <property type="entry name" value="SpoVT_AbrB"/>
    <property type="match status" value="1"/>
</dbReference>
<dbReference type="RefSeq" id="WP_393971506.1">
    <property type="nucleotide sequence ID" value="NZ_CP133772.1"/>
</dbReference>
<sequence>MVTVTRKVQQTGGSTFIVSLPTKWAKENGLKRGSELVLEEEDGNLIIRGKSFEHREIVKTINIEDEVKDGNLLQRTMTSFYISNFKTLIIRTKGHMKPDLREEIRRFSKVVMGVEIFEESANTIVLQNVLDSSTFPLNNSVRRMSLNVETMLADVIEGIRKKDQELLESIEKRDDDVDRYQWYIYREVIKEGGSDTNRTFSLILSRILERIADHAVNLSKIWKVAAANVEDGIEGITRFLGTVQAMYMDAITAFYSRTYANLNSIINRKDEVLKLRSDLLMDRSIKDIYTKAATLEEISRIGLYATDIAELAMDLILSEQDSIKI</sequence>
<dbReference type="KEGG" id="omr:OXIME_000064"/>
<dbReference type="Pfam" id="PF01895">
    <property type="entry name" value="PhoU"/>
    <property type="match status" value="1"/>
</dbReference>
<dbReference type="GO" id="GO:0045936">
    <property type="term" value="P:negative regulation of phosphate metabolic process"/>
    <property type="evidence" value="ECO:0007669"/>
    <property type="project" value="InterPro"/>
</dbReference>
<dbReference type="Pfam" id="PF04014">
    <property type="entry name" value="MazE_antitoxin"/>
    <property type="match status" value="1"/>
</dbReference>
<accession>A0AAX4NDQ9</accession>
<dbReference type="InterPro" id="IPR038078">
    <property type="entry name" value="PhoU-like_sf"/>
</dbReference>
<organism evidence="2 3">
    <name type="scientific">Oxyplasma meridianum</name>
    <dbReference type="NCBI Taxonomy" id="3073602"/>
    <lineage>
        <taxon>Archaea</taxon>
        <taxon>Methanobacteriati</taxon>
        <taxon>Thermoplasmatota</taxon>
        <taxon>Thermoplasmata</taxon>
        <taxon>Thermoplasmatales</taxon>
        <taxon>Thermoplasmataceae</taxon>
        <taxon>Oxyplasma</taxon>
    </lineage>
</organism>